<dbReference type="AlphaFoldDB" id="A0A1M5QIG3"/>
<dbReference type="Proteomes" id="UP000184447">
    <property type="component" value="Unassembled WGS sequence"/>
</dbReference>
<dbReference type="EMBL" id="FQXM01000002">
    <property type="protein sequence ID" value="SHH13610.1"/>
    <property type="molecule type" value="Genomic_DNA"/>
</dbReference>
<dbReference type="SUPFAM" id="SSF158221">
    <property type="entry name" value="YnzC-like"/>
    <property type="match status" value="1"/>
</dbReference>
<dbReference type="OrthoDB" id="390105at2"/>
<evidence type="ECO:0000256" key="1">
    <source>
        <dbReference type="ARBA" id="ARBA00022490"/>
    </source>
</evidence>
<name>A0A1M5QIG3_9CLOT</name>
<dbReference type="InterPro" id="IPR009242">
    <property type="entry name" value="DUF896"/>
</dbReference>
<evidence type="ECO:0000313" key="2">
    <source>
        <dbReference type="EMBL" id="SHH13610.1"/>
    </source>
</evidence>
<dbReference type="RefSeq" id="WP_073335893.1">
    <property type="nucleotide sequence ID" value="NZ_FQXM01000002.1"/>
</dbReference>
<dbReference type="STRING" id="1121316.SAMN02745207_00106"/>
<organism evidence="2 3">
    <name type="scientific">Clostridium grantii DSM 8605</name>
    <dbReference type="NCBI Taxonomy" id="1121316"/>
    <lineage>
        <taxon>Bacteria</taxon>
        <taxon>Bacillati</taxon>
        <taxon>Bacillota</taxon>
        <taxon>Clostridia</taxon>
        <taxon>Eubacteriales</taxon>
        <taxon>Clostridiaceae</taxon>
        <taxon>Clostridium</taxon>
    </lineage>
</organism>
<sequence>MEFKKVMERIDFLYHKGKETILSEEERCEQLKLKALYLDVIKDNFKLELNNVESVS</sequence>
<accession>A0A1M5QIG3</accession>
<keyword evidence="1" id="KW-0963">Cytoplasm</keyword>
<dbReference type="Gene3D" id="1.10.287.540">
    <property type="entry name" value="Helix hairpin bin"/>
    <property type="match status" value="1"/>
</dbReference>
<proteinExistence type="predicted"/>
<keyword evidence="3" id="KW-1185">Reference proteome</keyword>
<dbReference type="Pfam" id="PF05979">
    <property type="entry name" value="DUF896"/>
    <property type="match status" value="1"/>
</dbReference>
<reference evidence="2 3" key="1">
    <citation type="submission" date="2016-11" db="EMBL/GenBank/DDBJ databases">
        <authorList>
            <person name="Jaros S."/>
            <person name="Januszkiewicz K."/>
            <person name="Wedrychowicz H."/>
        </authorList>
    </citation>
    <scope>NUCLEOTIDE SEQUENCE [LARGE SCALE GENOMIC DNA]</scope>
    <source>
        <strain evidence="2 3">DSM 8605</strain>
    </source>
</reference>
<gene>
    <name evidence="2" type="ORF">SAMN02745207_00106</name>
</gene>
<evidence type="ECO:0000313" key="3">
    <source>
        <dbReference type="Proteomes" id="UP000184447"/>
    </source>
</evidence>
<protein>
    <submittedName>
        <fullName evidence="2">Uncharacterized protein YnzC, UPF0291/DUF896 family</fullName>
    </submittedName>
</protein>